<dbReference type="HOGENOM" id="CLU_019845_0_0_1"/>
<dbReference type="EMBL" id="CDHN01000007">
    <property type="protein sequence ID" value="CEJ94761.1"/>
    <property type="molecule type" value="Genomic_DNA"/>
</dbReference>
<organism evidence="2 3">
    <name type="scientific">[Torrubiella] hemipterigena</name>
    <dbReference type="NCBI Taxonomy" id="1531966"/>
    <lineage>
        <taxon>Eukaryota</taxon>
        <taxon>Fungi</taxon>
        <taxon>Dikarya</taxon>
        <taxon>Ascomycota</taxon>
        <taxon>Pezizomycotina</taxon>
        <taxon>Sordariomycetes</taxon>
        <taxon>Hypocreomycetidae</taxon>
        <taxon>Hypocreales</taxon>
        <taxon>Clavicipitaceae</taxon>
        <taxon>Clavicipitaceae incertae sedis</taxon>
        <taxon>'Torrubiella' clade</taxon>
    </lineage>
</organism>
<dbReference type="OrthoDB" id="202203at2759"/>
<dbReference type="STRING" id="1531966.A0A0A1TCK7"/>
<dbReference type="SUPFAM" id="SSF51905">
    <property type="entry name" value="FAD/NAD(P)-binding domain"/>
    <property type="match status" value="1"/>
</dbReference>
<gene>
    <name evidence="2" type="ORF">VHEMI10273</name>
</gene>
<dbReference type="Pfam" id="PF07992">
    <property type="entry name" value="Pyr_redox_2"/>
    <property type="match status" value="1"/>
</dbReference>
<dbReference type="PRINTS" id="PR00469">
    <property type="entry name" value="PNDRDTASEII"/>
</dbReference>
<dbReference type="PANTHER" id="PTHR43735:SF5">
    <property type="entry name" value="FAD_NAD(P)-BINDING DOMAIN-CONTAINING PROTEIN"/>
    <property type="match status" value="1"/>
</dbReference>
<dbReference type="InterPro" id="IPR036188">
    <property type="entry name" value="FAD/NAD-bd_sf"/>
</dbReference>
<protein>
    <recommendedName>
        <fullName evidence="1">FAD/NAD(P)-binding domain-containing protein</fullName>
    </recommendedName>
</protein>
<dbReference type="Gene3D" id="3.50.50.100">
    <property type="match status" value="1"/>
</dbReference>
<dbReference type="InterPro" id="IPR023753">
    <property type="entry name" value="FAD/NAD-binding_dom"/>
</dbReference>
<keyword evidence="3" id="KW-1185">Reference proteome</keyword>
<reference evidence="2 3" key="1">
    <citation type="journal article" date="2015" name="Genome Announc.">
        <title>Draft Genome Sequence and Gene Annotation of the Entomopathogenic Fungus Verticillium hemipterigenum.</title>
        <authorList>
            <person name="Horn F."/>
            <person name="Habel A."/>
            <person name="Scharf D.H."/>
            <person name="Dworschak J."/>
            <person name="Brakhage A.A."/>
            <person name="Guthke R."/>
            <person name="Hertweck C."/>
            <person name="Linde J."/>
        </authorList>
    </citation>
    <scope>NUCLEOTIDE SEQUENCE [LARGE SCALE GENOMIC DNA]</scope>
</reference>
<name>A0A0A1TCK7_9HYPO</name>
<accession>A0A0A1TCK7</accession>
<evidence type="ECO:0000313" key="2">
    <source>
        <dbReference type="EMBL" id="CEJ94761.1"/>
    </source>
</evidence>
<dbReference type="Proteomes" id="UP000039046">
    <property type="component" value="Unassembled WGS sequence"/>
</dbReference>
<sequence>MPTKLRLIGDFVAVIGSLILREIGLALKALVIRFQSRIHGSKSAAERHRTIVVVGASFAGHHAAKVIATLLPYNSDYRVVVIEPNSHFQFTWVLPRFCVAKGHEHKAFVPYGKYISAPKGAISWIQARVQSITHDTVKLEGSNEDISYDYLVIATGAGVAHGLPSRVNCTDKTQGILALQQMQNSIEAAKSLVVVGGGAAGVEVATDAKSKYADKRVTLVHSRDAVMHRFGKRLQDIAQEGLDQLGVDVILNDRVISENTEGTIKLKSGRTLDCEFLVNCTGQKPNSSILESIAPNAVSTDGIKVLPTLQIADPSLPNIYAIGDVAATGTPQPNGRSAREQGTIAGMNVIAAVCGKKPAKMYKPHWMEGFIKLTLSLDRSVTFFGDGDSSFLFKSKEKKEELMASDVWRIFGQKPYHDTENALRNN</sequence>
<dbReference type="PANTHER" id="PTHR43735">
    <property type="entry name" value="APOPTOSIS-INDUCING FACTOR 1"/>
    <property type="match status" value="1"/>
</dbReference>
<feature type="domain" description="FAD/NAD(P)-binding" evidence="1">
    <location>
        <begin position="50"/>
        <end position="330"/>
    </location>
</feature>
<dbReference type="AlphaFoldDB" id="A0A0A1TCK7"/>
<proteinExistence type="predicted"/>
<dbReference type="GO" id="GO:0005737">
    <property type="term" value="C:cytoplasm"/>
    <property type="evidence" value="ECO:0007669"/>
    <property type="project" value="TreeGrafter"/>
</dbReference>
<evidence type="ECO:0000313" key="3">
    <source>
        <dbReference type="Proteomes" id="UP000039046"/>
    </source>
</evidence>
<dbReference type="PRINTS" id="PR00368">
    <property type="entry name" value="FADPNR"/>
</dbReference>
<dbReference type="GO" id="GO:0004174">
    <property type="term" value="F:electron-transferring-flavoprotein dehydrogenase activity"/>
    <property type="evidence" value="ECO:0007669"/>
    <property type="project" value="TreeGrafter"/>
</dbReference>
<evidence type="ECO:0000259" key="1">
    <source>
        <dbReference type="Pfam" id="PF07992"/>
    </source>
</evidence>
<dbReference type="GO" id="GO:0050660">
    <property type="term" value="F:flavin adenine dinucleotide binding"/>
    <property type="evidence" value="ECO:0007669"/>
    <property type="project" value="TreeGrafter"/>
</dbReference>